<dbReference type="AlphaFoldDB" id="A0A2J0KVN0"/>
<sequence length="109" mass="12951">MLKRYQVVFNTWLADHLKGISKKYDISFSEALRLVACLQVPKLISAAYPKYKPVDLEKDFVKMIKKYSRAKGGRSDLHRLFSDVYFEARKAVEFWENEEKKRKKKKTCQ</sequence>
<organism evidence="1 2">
    <name type="scientific">Candidatus Aquitaenariimonas noxiae</name>
    <dbReference type="NCBI Taxonomy" id="1974741"/>
    <lineage>
        <taxon>Bacteria</taxon>
        <taxon>Pseudomonadati</taxon>
        <taxon>Candidatus Omnitrophota</taxon>
        <taxon>Candidatus Aquitaenariimonas</taxon>
    </lineage>
</organism>
<reference evidence="1 2" key="1">
    <citation type="submission" date="2017-09" db="EMBL/GenBank/DDBJ databases">
        <title>Depth-based differentiation of microbial function through sediment-hosted aquifers and enrichment of novel symbionts in the deep terrestrial subsurface.</title>
        <authorList>
            <person name="Probst A.J."/>
            <person name="Ladd B."/>
            <person name="Jarett J.K."/>
            <person name="Geller-Mcgrath D.E."/>
            <person name="Sieber C.M."/>
            <person name="Emerson J.B."/>
            <person name="Anantharaman K."/>
            <person name="Thomas B.C."/>
            <person name="Malmstrom R."/>
            <person name="Stieglmeier M."/>
            <person name="Klingl A."/>
            <person name="Woyke T."/>
            <person name="Ryan C.M."/>
            <person name="Banfield J.F."/>
        </authorList>
    </citation>
    <scope>NUCLEOTIDE SEQUENCE [LARGE SCALE GENOMIC DNA]</scope>
    <source>
        <strain evidence="1">CG07_land_8_20_14_0_80_42_15</strain>
    </source>
</reference>
<proteinExistence type="predicted"/>
<evidence type="ECO:0000313" key="2">
    <source>
        <dbReference type="Proteomes" id="UP000230052"/>
    </source>
</evidence>
<protein>
    <submittedName>
        <fullName evidence="1">Uncharacterized protein</fullName>
    </submittedName>
</protein>
<dbReference type="EMBL" id="PEWV01000060">
    <property type="protein sequence ID" value="PIU41384.1"/>
    <property type="molecule type" value="Genomic_DNA"/>
</dbReference>
<comment type="caution">
    <text evidence="1">The sequence shown here is derived from an EMBL/GenBank/DDBJ whole genome shotgun (WGS) entry which is preliminary data.</text>
</comment>
<accession>A0A2J0KVN0</accession>
<name>A0A2J0KVN0_9BACT</name>
<gene>
    <name evidence="1" type="ORF">COS99_05850</name>
</gene>
<evidence type="ECO:0000313" key="1">
    <source>
        <dbReference type="EMBL" id="PIU41384.1"/>
    </source>
</evidence>
<dbReference type="Proteomes" id="UP000230052">
    <property type="component" value="Unassembled WGS sequence"/>
</dbReference>